<proteinExistence type="predicted"/>
<gene>
    <name evidence="1" type="ORF">NDU88_006225</name>
</gene>
<protein>
    <submittedName>
        <fullName evidence="1">Uncharacterized protein</fullName>
    </submittedName>
</protein>
<organism evidence="1 2">
    <name type="scientific">Pleurodeles waltl</name>
    <name type="common">Iberian ribbed newt</name>
    <dbReference type="NCBI Taxonomy" id="8319"/>
    <lineage>
        <taxon>Eukaryota</taxon>
        <taxon>Metazoa</taxon>
        <taxon>Chordata</taxon>
        <taxon>Craniata</taxon>
        <taxon>Vertebrata</taxon>
        <taxon>Euteleostomi</taxon>
        <taxon>Amphibia</taxon>
        <taxon>Batrachia</taxon>
        <taxon>Caudata</taxon>
        <taxon>Salamandroidea</taxon>
        <taxon>Salamandridae</taxon>
        <taxon>Pleurodelinae</taxon>
        <taxon>Pleurodeles</taxon>
    </lineage>
</organism>
<accession>A0AAV7WE67</accession>
<comment type="caution">
    <text evidence="1">The sequence shown here is derived from an EMBL/GenBank/DDBJ whole genome shotgun (WGS) entry which is preliminary data.</text>
</comment>
<keyword evidence="2" id="KW-1185">Reference proteome</keyword>
<dbReference type="Proteomes" id="UP001066276">
    <property type="component" value="Chromosome 1_2"/>
</dbReference>
<name>A0AAV7WE67_PLEWA</name>
<reference evidence="1" key="1">
    <citation type="journal article" date="2022" name="bioRxiv">
        <title>Sequencing and chromosome-scale assembly of the giantPleurodeles waltlgenome.</title>
        <authorList>
            <person name="Brown T."/>
            <person name="Elewa A."/>
            <person name="Iarovenko S."/>
            <person name="Subramanian E."/>
            <person name="Araus A.J."/>
            <person name="Petzold A."/>
            <person name="Susuki M."/>
            <person name="Suzuki K.-i.T."/>
            <person name="Hayashi T."/>
            <person name="Toyoda A."/>
            <person name="Oliveira C."/>
            <person name="Osipova E."/>
            <person name="Leigh N.D."/>
            <person name="Simon A."/>
            <person name="Yun M.H."/>
        </authorList>
    </citation>
    <scope>NUCLEOTIDE SEQUENCE</scope>
    <source>
        <strain evidence="1">20211129_DDA</strain>
        <tissue evidence="1">Liver</tissue>
    </source>
</reference>
<dbReference type="AlphaFoldDB" id="A0AAV7WE67"/>
<sequence length="94" mass="10561">MSPCVQRFQDNCPGENACGDVGTLALSSSVFTPYCLQRFQGNGRRRHVSVPCVQRLQDNCKRKYSGKADFGVACCVQRFQGNNKRENQRKADVE</sequence>
<evidence type="ECO:0000313" key="1">
    <source>
        <dbReference type="EMBL" id="KAJ1210863.1"/>
    </source>
</evidence>
<evidence type="ECO:0000313" key="2">
    <source>
        <dbReference type="Proteomes" id="UP001066276"/>
    </source>
</evidence>
<dbReference type="EMBL" id="JANPWB010000002">
    <property type="protein sequence ID" value="KAJ1210863.1"/>
    <property type="molecule type" value="Genomic_DNA"/>
</dbReference>